<accession>A0A645I5K0</accession>
<evidence type="ECO:0000313" key="2">
    <source>
        <dbReference type="EMBL" id="MPN46052.1"/>
    </source>
</evidence>
<protein>
    <submittedName>
        <fullName evidence="2">Uncharacterized protein</fullName>
    </submittedName>
</protein>
<name>A0A645I5K0_9ZZZZ</name>
<feature type="region of interest" description="Disordered" evidence="1">
    <location>
        <begin position="1"/>
        <end position="23"/>
    </location>
</feature>
<comment type="caution">
    <text evidence="2">The sequence shown here is derived from an EMBL/GenBank/DDBJ whole genome shotgun (WGS) entry which is preliminary data.</text>
</comment>
<proteinExistence type="predicted"/>
<reference evidence="2" key="1">
    <citation type="submission" date="2019-08" db="EMBL/GenBank/DDBJ databases">
        <authorList>
            <person name="Kucharzyk K."/>
            <person name="Murdoch R.W."/>
            <person name="Higgins S."/>
            <person name="Loffler F."/>
        </authorList>
    </citation>
    <scope>NUCLEOTIDE SEQUENCE</scope>
</reference>
<gene>
    <name evidence="2" type="ORF">SDC9_193632</name>
</gene>
<organism evidence="2">
    <name type="scientific">bioreactor metagenome</name>
    <dbReference type="NCBI Taxonomy" id="1076179"/>
    <lineage>
        <taxon>unclassified sequences</taxon>
        <taxon>metagenomes</taxon>
        <taxon>ecological metagenomes</taxon>
    </lineage>
</organism>
<sequence>MNQSFNGVGQLHKESEAGDGGDDPLEHLTQAGVHVLSFLHVIHFAFRFFCHSLHLAGNKGSFGYHRVIAFQLGSGQLAVELLFDDAVNLQIGVTADRRGKVTVIFGSQTKVAQIIR</sequence>
<dbReference type="EMBL" id="VSSQ01106386">
    <property type="protein sequence ID" value="MPN46052.1"/>
    <property type="molecule type" value="Genomic_DNA"/>
</dbReference>
<evidence type="ECO:0000256" key="1">
    <source>
        <dbReference type="SAM" id="MobiDB-lite"/>
    </source>
</evidence>
<dbReference type="AlphaFoldDB" id="A0A645I5K0"/>